<dbReference type="AlphaFoldDB" id="A0A225WE34"/>
<sequence>MYIFSWQKLFQTLALEMMPRLNRKSIQKKELLNGEQKNDDAIKPQLDLLERSRREDQFFALSNIIIENWRARGESEYAD</sequence>
<protein>
    <submittedName>
        <fullName evidence="1">Uncharacterized protein</fullName>
    </submittedName>
</protein>
<gene>
    <name evidence="1" type="ORF">PHMEG_00010422</name>
</gene>
<dbReference type="EMBL" id="NBNE01001040">
    <property type="protein sequence ID" value="OWZ15865.1"/>
    <property type="molecule type" value="Genomic_DNA"/>
</dbReference>
<name>A0A225WE34_9STRA</name>
<dbReference type="Proteomes" id="UP000198211">
    <property type="component" value="Unassembled WGS sequence"/>
</dbReference>
<accession>A0A225WE34</accession>
<evidence type="ECO:0000313" key="1">
    <source>
        <dbReference type="EMBL" id="OWZ15865.1"/>
    </source>
</evidence>
<keyword evidence="2" id="KW-1185">Reference proteome</keyword>
<organism evidence="1 2">
    <name type="scientific">Phytophthora megakarya</name>
    <dbReference type="NCBI Taxonomy" id="4795"/>
    <lineage>
        <taxon>Eukaryota</taxon>
        <taxon>Sar</taxon>
        <taxon>Stramenopiles</taxon>
        <taxon>Oomycota</taxon>
        <taxon>Peronosporomycetes</taxon>
        <taxon>Peronosporales</taxon>
        <taxon>Peronosporaceae</taxon>
        <taxon>Phytophthora</taxon>
    </lineage>
</organism>
<comment type="caution">
    <text evidence="1">The sequence shown here is derived from an EMBL/GenBank/DDBJ whole genome shotgun (WGS) entry which is preliminary data.</text>
</comment>
<proteinExistence type="predicted"/>
<dbReference type="OrthoDB" id="127062at2759"/>
<reference evidence="2" key="1">
    <citation type="submission" date="2017-03" db="EMBL/GenBank/DDBJ databases">
        <title>Phytopthora megakarya and P. palmivora, two closely related causual agents of cacao black pod achieved similar genome size and gene model numbers by different mechanisms.</title>
        <authorList>
            <person name="Ali S."/>
            <person name="Shao J."/>
            <person name="Larry D.J."/>
            <person name="Kronmiller B."/>
            <person name="Shen D."/>
            <person name="Strem M.D."/>
            <person name="Melnick R.L."/>
            <person name="Guiltinan M.J."/>
            <person name="Tyler B.M."/>
            <person name="Meinhardt L.W."/>
            <person name="Bailey B.A."/>
        </authorList>
    </citation>
    <scope>NUCLEOTIDE SEQUENCE [LARGE SCALE GENOMIC DNA]</scope>
    <source>
        <strain evidence="2">zdho120</strain>
    </source>
</reference>
<evidence type="ECO:0000313" key="2">
    <source>
        <dbReference type="Proteomes" id="UP000198211"/>
    </source>
</evidence>